<dbReference type="AlphaFoldDB" id="A0A1F4ZDM5"/>
<proteinExistence type="predicted"/>
<organism evidence="1 2">
    <name type="scientific">Candidatus Amesbacteria bacterium RIFCSPLOWO2_01_FULL_48_25</name>
    <dbReference type="NCBI Taxonomy" id="1797259"/>
    <lineage>
        <taxon>Bacteria</taxon>
        <taxon>Candidatus Amesiibacteriota</taxon>
    </lineage>
</organism>
<reference evidence="1 2" key="1">
    <citation type="journal article" date="2016" name="Nat. Commun.">
        <title>Thousands of microbial genomes shed light on interconnected biogeochemical processes in an aquifer system.</title>
        <authorList>
            <person name="Anantharaman K."/>
            <person name="Brown C.T."/>
            <person name="Hug L.A."/>
            <person name="Sharon I."/>
            <person name="Castelle C.J."/>
            <person name="Probst A.J."/>
            <person name="Thomas B.C."/>
            <person name="Singh A."/>
            <person name="Wilkins M.J."/>
            <person name="Karaoz U."/>
            <person name="Brodie E.L."/>
            <person name="Williams K.H."/>
            <person name="Hubbard S.S."/>
            <person name="Banfield J.F."/>
        </authorList>
    </citation>
    <scope>NUCLEOTIDE SEQUENCE [LARGE SCALE GENOMIC DNA]</scope>
</reference>
<protein>
    <submittedName>
        <fullName evidence="1">Uncharacterized protein</fullName>
    </submittedName>
</protein>
<dbReference type="EMBL" id="MEXN01000001">
    <property type="protein sequence ID" value="OGD04362.1"/>
    <property type="molecule type" value="Genomic_DNA"/>
</dbReference>
<evidence type="ECO:0000313" key="2">
    <source>
        <dbReference type="Proteomes" id="UP000177080"/>
    </source>
</evidence>
<dbReference type="STRING" id="1797259.A2989_04995"/>
<dbReference type="Proteomes" id="UP000177080">
    <property type="component" value="Unassembled WGS sequence"/>
</dbReference>
<comment type="caution">
    <text evidence="1">The sequence shown here is derived from an EMBL/GenBank/DDBJ whole genome shotgun (WGS) entry which is preliminary data.</text>
</comment>
<name>A0A1F4ZDM5_9BACT</name>
<gene>
    <name evidence="1" type="ORF">A2989_04995</name>
</gene>
<sequence>MGHGGFSVIDKKRHEGGVKLSGHLYQGEKGIECLISANDVFIQGEYGDRIRDEFKGVPFSFRVGGLLDRLGRPPDSEESSARSRYIGFRGLREKDKEALGVIGRIMGEQ</sequence>
<evidence type="ECO:0000313" key="1">
    <source>
        <dbReference type="EMBL" id="OGD04362.1"/>
    </source>
</evidence>
<accession>A0A1F4ZDM5</accession>